<keyword evidence="7 8" id="KW-0961">Cell wall biogenesis/degradation</keyword>
<dbReference type="GO" id="GO:0009252">
    <property type="term" value="P:peptidoglycan biosynthetic process"/>
    <property type="evidence" value="ECO:0007669"/>
    <property type="project" value="UniProtKB-UniRule"/>
</dbReference>
<dbReference type="UniPathway" id="UPA00219"/>
<dbReference type="GO" id="GO:0008360">
    <property type="term" value="P:regulation of cell shape"/>
    <property type="evidence" value="ECO:0007669"/>
    <property type="project" value="UniProtKB-KW"/>
</dbReference>
<dbReference type="GO" id="GO:0051301">
    <property type="term" value="P:cell division"/>
    <property type="evidence" value="ECO:0007669"/>
    <property type="project" value="UniProtKB-KW"/>
</dbReference>
<keyword evidence="12" id="KW-1185">Reference proteome</keyword>
<keyword evidence="5 7" id="KW-0547">Nucleotide-binding</keyword>
<keyword evidence="7 8" id="KW-0132">Cell division</keyword>
<dbReference type="GO" id="GO:0071555">
    <property type="term" value="P:cell wall organization"/>
    <property type="evidence" value="ECO:0007669"/>
    <property type="project" value="UniProtKB-KW"/>
</dbReference>
<dbReference type="AlphaFoldDB" id="A0A2W7IPR2"/>
<dbReference type="PANTHER" id="PTHR43692:SF1">
    <property type="entry name" value="UDP-N-ACETYLMURAMOYLALANINE--D-GLUTAMATE LIGASE"/>
    <property type="match status" value="1"/>
</dbReference>
<evidence type="ECO:0000256" key="8">
    <source>
        <dbReference type="RuleBase" id="RU003664"/>
    </source>
</evidence>
<dbReference type="InterPro" id="IPR013221">
    <property type="entry name" value="Mur_ligase_cen"/>
</dbReference>
<dbReference type="RefSeq" id="WP_111540418.1">
    <property type="nucleotide sequence ID" value="NZ_QKYV01000003.1"/>
</dbReference>
<keyword evidence="7 8" id="KW-0131">Cell cycle</keyword>
<feature type="binding site" evidence="7">
    <location>
        <begin position="110"/>
        <end position="116"/>
    </location>
    <ligand>
        <name>ATP</name>
        <dbReference type="ChEBI" id="CHEBI:30616"/>
    </ligand>
</feature>
<organism evidence="11 12">
    <name type="scientific">Mesonia algae</name>
    <dbReference type="NCBI Taxonomy" id="213248"/>
    <lineage>
        <taxon>Bacteria</taxon>
        <taxon>Pseudomonadati</taxon>
        <taxon>Bacteroidota</taxon>
        <taxon>Flavobacteriia</taxon>
        <taxon>Flavobacteriales</taxon>
        <taxon>Flavobacteriaceae</taxon>
        <taxon>Mesonia</taxon>
    </lineage>
</organism>
<dbReference type="HAMAP" id="MF_00639">
    <property type="entry name" value="MurD"/>
    <property type="match status" value="1"/>
</dbReference>
<dbReference type="SUPFAM" id="SSF53244">
    <property type="entry name" value="MurD-like peptide ligases, peptide-binding domain"/>
    <property type="match status" value="1"/>
</dbReference>
<name>A0A2W7IPR2_9FLAO</name>
<evidence type="ECO:0000256" key="1">
    <source>
        <dbReference type="ARBA" id="ARBA00004496"/>
    </source>
</evidence>
<evidence type="ECO:0000256" key="4">
    <source>
        <dbReference type="ARBA" id="ARBA00022598"/>
    </source>
</evidence>
<evidence type="ECO:0000256" key="2">
    <source>
        <dbReference type="ARBA" id="ARBA00004752"/>
    </source>
</evidence>
<keyword evidence="4 7" id="KW-0436">Ligase</keyword>
<evidence type="ECO:0000259" key="9">
    <source>
        <dbReference type="Pfam" id="PF02875"/>
    </source>
</evidence>
<comment type="caution">
    <text evidence="11">The sequence shown here is derived from an EMBL/GenBank/DDBJ whole genome shotgun (WGS) entry which is preliminary data.</text>
</comment>
<dbReference type="PANTHER" id="PTHR43692">
    <property type="entry name" value="UDP-N-ACETYLMURAMOYLALANINE--D-GLUTAMATE LIGASE"/>
    <property type="match status" value="1"/>
</dbReference>
<dbReference type="EC" id="6.3.2.9" evidence="7 8"/>
<dbReference type="GO" id="GO:0005524">
    <property type="term" value="F:ATP binding"/>
    <property type="evidence" value="ECO:0007669"/>
    <property type="project" value="UniProtKB-UniRule"/>
</dbReference>
<keyword evidence="7 8" id="KW-0573">Peptidoglycan synthesis</keyword>
<comment type="catalytic activity">
    <reaction evidence="7 8">
        <text>UDP-N-acetyl-alpha-D-muramoyl-L-alanine + D-glutamate + ATP = UDP-N-acetyl-alpha-D-muramoyl-L-alanyl-D-glutamate + ADP + phosphate + H(+)</text>
        <dbReference type="Rhea" id="RHEA:16429"/>
        <dbReference type="ChEBI" id="CHEBI:15378"/>
        <dbReference type="ChEBI" id="CHEBI:29986"/>
        <dbReference type="ChEBI" id="CHEBI:30616"/>
        <dbReference type="ChEBI" id="CHEBI:43474"/>
        <dbReference type="ChEBI" id="CHEBI:83898"/>
        <dbReference type="ChEBI" id="CHEBI:83900"/>
        <dbReference type="ChEBI" id="CHEBI:456216"/>
        <dbReference type="EC" id="6.3.2.9"/>
    </reaction>
</comment>
<dbReference type="InterPro" id="IPR036615">
    <property type="entry name" value="Mur_ligase_C_dom_sf"/>
</dbReference>
<evidence type="ECO:0000313" key="11">
    <source>
        <dbReference type="EMBL" id="PZW41407.1"/>
    </source>
</evidence>
<evidence type="ECO:0000259" key="10">
    <source>
        <dbReference type="Pfam" id="PF08245"/>
    </source>
</evidence>
<reference evidence="11 12" key="1">
    <citation type="submission" date="2018-06" db="EMBL/GenBank/DDBJ databases">
        <title>Genomic Encyclopedia of Archaeal and Bacterial Type Strains, Phase II (KMG-II): from individual species to whole genera.</title>
        <authorList>
            <person name="Goeker M."/>
        </authorList>
    </citation>
    <scope>NUCLEOTIDE SEQUENCE [LARGE SCALE GENOMIC DNA]</scope>
    <source>
        <strain evidence="11 12">DSM 15361</strain>
    </source>
</reference>
<feature type="domain" description="Mur ligase central" evidence="10">
    <location>
        <begin position="108"/>
        <end position="287"/>
    </location>
</feature>
<dbReference type="InterPro" id="IPR036565">
    <property type="entry name" value="Mur-like_cat_sf"/>
</dbReference>
<evidence type="ECO:0000256" key="5">
    <source>
        <dbReference type="ARBA" id="ARBA00022741"/>
    </source>
</evidence>
<dbReference type="Proteomes" id="UP000249542">
    <property type="component" value="Unassembled WGS sequence"/>
</dbReference>
<dbReference type="SUPFAM" id="SSF53623">
    <property type="entry name" value="MurD-like peptide ligases, catalytic domain"/>
    <property type="match status" value="1"/>
</dbReference>
<keyword evidence="3 7" id="KW-0963">Cytoplasm</keyword>
<dbReference type="SUPFAM" id="SSF51984">
    <property type="entry name" value="MurCD N-terminal domain"/>
    <property type="match status" value="1"/>
</dbReference>
<proteinExistence type="inferred from homology"/>
<sequence>MSKRLVILGAGESGVGAAILGKKEGYEVFVSDRGLIELKYKQVLIQEEIEWEAEKHTEDKILNADLVMKSPGIPEDAPLVLKLKENGIKVISEIEFASKYTHASLIGITGSNGKTTVTSWIYHVLKNGDLDAIMAGNIGDSFAKNVALKNPDYYVLELSSFQLDGIETFNPHIAVLTNITPDHLDRYHHNFEEYIASKFRIVKNQTNKDYFIYDADNKTICNWLKKNKISSIQLPMSLKEHEGEGAYLKDDKIYIKVNNTEFIMHKDKIALKGEHNTKNAMAATTVAQLLKIRKQTIRESLESFQGVEHRLERVLKINNVQYINDSKATNINATYYALDSVQPETVWIVGGVDKGNVYEELLPLVNEKVKAIICLGVDNEKIINSFSNCVETIVETKSMEEAVKMAYHLAEKGNTVLLSPACASFDLFKNYEDRGRQFKEYVRQL</sequence>
<keyword evidence="7 8" id="KW-0133">Cell shape</keyword>
<dbReference type="InterPro" id="IPR004101">
    <property type="entry name" value="Mur_ligase_C"/>
</dbReference>
<evidence type="ECO:0000313" key="12">
    <source>
        <dbReference type="Proteomes" id="UP000249542"/>
    </source>
</evidence>
<dbReference type="Gene3D" id="3.40.50.720">
    <property type="entry name" value="NAD(P)-binding Rossmann-like Domain"/>
    <property type="match status" value="1"/>
</dbReference>
<comment type="function">
    <text evidence="7 8">Cell wall formation. Catalyzes the addition of glutamate to the nucleotide precursor UDP-N-acetylmuramoyl-L-alanine (UMA).</text>
</comment>
<comment type="pathway">
    <text evidence="2 7 8">Cell wall biogenesis; peptidoglycan biosynthesis.</text>
</comment>
<feature type="domain" description="Mur ligase C-terminal" evidence="9">
    <location>
        <begin position="309"/>
        <end position="422"/>
    </location>
</feature>
<gene>
    <name evidence="7" type="primary">murD</name>
    <name evidence="11" type="ORF">LX95_01081</name>
</gene>
<comment type="subcellular location">
    <subcellularLocation>
        <location evidence="1 7 8">Cytoplasm</location>
    </subcellularLocation>
</comment>
<dbReference type="Gene3D" id="3.40.1190.10">
    <property type="entry name" value="Mur-like, catalytic domain"/>
    <property type="match status" value="1"/>
</dbReference>
<dbReference type="Pfam" id="PF21377">
    <property type="entry name" value="MurD_N"/>
    <property type="match status" value="1"/>
</dbReference>
<comment type="similarity">
    <text evidence="7">Belongs to the MurCDEF family.</text>
</comment>
<dbReference type="GO" id="GO:0005737">
    <property type="term" value="C:cytoplasm"/>
    <property type="evidence" value="ECO:0007669"/>
    <property type="project" value="UniProtKB-SubCell"/>
</dbReference>
<evidence type="ECO:0000256" key="7">
    <source>
        <dbReference type="HAMAP-Rule" id="MF_00639"/>
    </source>
</evidence>
<evidence type="ECO:0000256" key="6">
    <source>
        <dbReference type="ARBA" id="ARBA00022840"/>
    </source>
</evidence>
<accession>A0A2W7IPR2</accession>
<evidence type="ECO:0000256" key="3">
    <source>
        <dbReference type="ARBA" id="ARBA00022490"/>
    </source>
</evidence>
<dbReference type="InterPro" id="IPR005762">
    <property type="entry name" value="MurD"/>
</dbReference>
<dbReference type="EMBL" id="QKYV01000003">
    <property type="protein sequence ID" value="PZW41407.1"/>
    <property type="molecule type" value="Genomic_DNA"/>
</dbReference>
<dbReference type="NCBIfam" id="TIGR01087">
    <property type="entry name" value="murD"/>
    <property type="match status" value="1"/>
</dbReference>
<dbReference type="Pfam" id="PF02875">
    <property type="entry name" value="Mur_ligase_C"/>
    <property type="match status" value="1"/>
</dbReference>
<keyword evidence="6 7" id="KW-0067">ATP-binding</keyword>
<dbReference type="GO" id="GO:0008764">
    <property type="term" value="F:UDP-N-acetylmuramoylalanine-D-glutamate ligase activity"/>
    <property type="evidence" value="ECO:0007669"/>
    <property type="project" value="UniProtKB-UniRule"/>
</dbReference>
<dbReference type="Pfam" id="PF08245">
    <property type="entry name" value="Mur_ligase_M"/>
    <property type="match status" value="1"/>
</dbReference>
<dbReference type="Gene3D" id="3.90.190.20">
    <property type="entry name" value="Mur ligase, C-terminal domain"/>
    <property type="match status" value="1"/>
</dbReference>
<protein>
    <recommendedName>
        <fullName evidence="7 8">UDP-N-acetylmuramoylalanine--D-glutamate ligase</fullName>
        <ecNumber evidence="7 8">6.3.2.9</ecNumber>
    </recommendedName>
    <alternativeName>
        <fullName evidence="7">D-glutamic acid-adding enzyme</fullName>
    </alternativeName>
    <alternativeName>
        <fullName evidence="7">UDP-N-acetylmuramoyl-L-alanyl-D-glutamate synthetase</fullName>
    </alternativeName>
</protein>